<organism evidence="7 8">
    <name type="scientific">Aquincola agrisoli</name>
    <dbReference type="NCBI Taxonomy" id="3119538"/>
    <lineage>
        <taxon>Bacteria</taxon>
        <taxon>Pseudomonadati</taxon>
        <taxon>Pseudomonadota</taxon>
        <taxon>Betaproteobacteria</taxon>
        <taxon>Burkholderiales</taxon>
        <taxon>Sphaerotilaceae</taxon>
        <taxon>Aquincola</taxon>
    </lineage>
</organism>
<dbReference type="Pfam" id="PF00126">
    <property type="entry name" value="HTH_1"/>
    <property type="match status" value="1"/>
</dbReference>
<accession>A0AAW9QDN5</accession>
<dbReference type="SUPFAM" id="SSF46785">
    <property type="entry name" value="Winged helix' DNA-binding domain"/>
    <property type="match status" value="1"/>
</dbReference>
<gene>
    <name evidence="7" type="ORF">V4F39_24900</name>
</gene>
<keyword evidence="2" id="KW-0805">Transcription regulation</keyword>
<dbReference type="SUPFAM" id="SSF53850">
    <property type="entry name" value="Periplasmic binding protein-like II"/>
    <property type="match status" value="1"/>
</dbReference>
<feature type="domain" description="HTH lysR-type" evidence="6">
    <location>
        <begin position="9"/>
        <end position="66"/>
    </location>
</feature>
<dbReference type="InterPro" id="IPR036388">
    <property type="entry name" value="WH-like_DNA-bd_sf"/>
</dbReference>
<protein>
    <submittedName>
        <fullName evidence="7">LysR substrate-binding domain-containing protein</fullName>
    </submittedName>
</protein>
<dbReference type="CDD" id="cd08422">
    <property type="entry name" value="PBP2_CrgA_like"/>
    <property type="match status" value="1"/>
</dbReference>
<dbReference type="InterPro" id="IPR036390">
    <property type="entry name" value="WH_DNA-bd_sf"/>
</dbReference>
<evidence type="ECO:0000256" key="3">
    <source>
        <dbReference type="ARBA" id="ARBA00023125"/>
    </source>
</evidence>
<evidence type="ECO:0000259" key="6">
    <source>
        <dbReference type="PROSITE" id="PS50931"/>
    </source>
</evidence>
<dbReference type="Gene3D" id="3.40.190.290">
    <property type="match status" value="1"/>
</dbReference>
<evidence type="ECO:0000256" key="5">
    <source>
        <dbReference type="SAM" id="MobiDB-lite"/>
    </source>
</evidence>
<keyword evidence="4" id="KW-0804">Transcription</keyword>
<dbReference type="AlphaFoldDB" id="A0AAW9QDN5"/>
<reference evidence="7 8" key="1">
    <citation type="submission" date="2024-02" db="EMBL/GenBank/DDBJ databases">
        <title>Genome sequence of Aquincola sp. MAHUQ-54.</title>
        <authorList>
            <person name="Huq M.A."/>
        </authorList>
    </citation>
    <scope>NUCLEOTIDE SEQUENCE [LARGE SCALE GENOMIC DNA]</scope>
    <source>
        <strain evidence="7 8">MAHUQ-54</strain>
    </source>
</reference>
<dbReference type="Pfam" id="PF03466">
    <property type="entry name" value="LysR_substrate"/>
    <property type="match status" value="1"/>
</dbReference>
<dbReference type="Gene3D" id="1.10.10.10">
    <property type="entry name" value="Winged helix-like DNA-binding domain superfamily/Winged helix DNA-binding domain"/>
    <property type="match status" value="1"/>
</dbReference>
<dbReference type="GO" id="GO:0003700">
    <property type="term" value="F:DNA-binding transcription factor activity"/>
    <property type="evidence" value="ECO:0007669"/>
    <property type="project" value="InterPro"/>
</dbReference>
<keyword evidence="8" id="KW-1185">Reference proteome</keyword>
<dbReference type="GO" id="GO:0006351">
    <property type="term" value="P:DNA-templated transcription"/>
    <property type="evidence" value="ECO:0007669"/>
    <property type="project" value="TreeGrafter"/>
</dbReference>
<keyword evidence="3" id="KW-0238">DNA-binding</keyword>
<dbReference type="EMBL" id="JAZIBG010000054">
    <property type="protein sequence ID" value="MEF7617176.1"/>
    <property type="molecule type" value="Genomic_DNA"/>
</dbReference>
<comment type="similarity">
    <text evidence="1">Belongs to the LysR transcriptional regulatory family.</text>
</comment>
<dbReference type="RefSeq" id="WP_332292870.1">
    <property type="nucleotide sequence ID" value="NZ_JAZIBG010000054.1"/>
</dbReference>
<dbReference type="InterPro" id="IPR005119">
    <property type="entry name" value="LysR_subst-bd"/>
</dbReference>
<evidence type="ECO:0000256" key="2">
    <source>
        <dbReference type="ARBA" id="ARBA00023015"/>
    </source>
</evidence>
<evidence type="ECO:0000313" key="8">
    <source>
        <dbReference type="Proteomes" id="UP001336250"/>
    </source>
</evidence>
<proteinExistence type="inferred from homology"/>
<evidence type="ECO:0000256" key="1">
    <source>
        <dbReference type="ARBA" id="ARBA00009437"/>
    </source>
</evidence>
<dbReference type="PANTHER" id="PTHR30537:SF21">
    <property type="entry name" value="HTH-TYPE TRANSCRIPTIONAL REGULATOR SINR-RELATED"/>
    <property type="match status" value="1"/>
</dbReference>
<dbReference type="InterPro" id="IPR058163">
    <property type="entry name" value="LysR-type_TF_proteobact-type"/>
</dbReference>
<name>A0AAW9QDN5_9BURK</name>
<dbReference type="GO" id="GO:0043565">
    <property type="term" value="F:sequence-specific DNA binding"/>
    <property type="evidence" value="ECO:0007669"/>
    <property type="project" value="TreeGrafter"/>
</dbReference>
<comment type="caution">
    <text evidence="7">The sequence shown here is derived from an EMBL/GenBank/DDBJ whole genome shotgun (WGS) entry which is preliminary data.</text>
</comment>
<dbReference type="PROSITE" id="PS50931">
    <property type="entry name" value="HTH_LYSR"/>
    <property type="match status" value="1"/>
</dbReference>
<dbReference type="Proteomes" id="UP001336250">
    <property type="component" value="Unassembled WGS sequence"/>
</dbReference>
<evidence type="ECO:0000256" key="4">
    <source>
        <dbReference type="ARBA" id="ARBA00023163"/>
    </source>
</evidence>
<dbReference type="InterPro" id="IPR000847">
    <property type="entry name" value="LysR_HTH_N"/>
</dbReference>
<dbReference type="PANTHER" id="PTHR30537">
    <property type="entry name" value="HTH-TYPE TRANSCRIPTIONAL REGULATOR"/>
    <property type="match status" value="1"/>
</dbReference>
<sequence length="324" mass="34585">MVSPSVTGLELPALQLALRAAELGSVAAAAREVDMLPATATAAIRRLEAQLGAVLFTRSSRALRATPEGEAFLQRARDALGLLGDGVAELREPLARVGGLLRLGMPSDLGTRVLRPLLDEFMELHPALQLELQVSDRLSDLAREPVDAALRYGEPAQPGMIVRRLADNARILVASPAYLARAGTPRQADDIAAHEGIALRLAGRPGHAWSVQEGDRTRVLRPRVRRTADNGLVAREWALAGYGIAMKAALDVDDDLAAGRLVQVLPHLRSPSYPLVLALAAGTHLSARVRALGDFLQERLAARRAAGPGPVSPPAAWRTRAPLR</sequence>
<evidence type="ECO:0000313" key="7">
    <source>
        <dbReference type="EMBL" id="MEF7617176.1"/>
    </source>
</evidence>
<feature type="region of interest" description="Disordered" evidence="5">
    <location>
        <begin position="305"/>
        <end position="324"/>
    </location>
</feature>